<feature type="region of interest" description="Disordered" evidence="1">
    <location>
        <begin position="1"/>
        <end position="25"/>
    </location>
</feature>
<evidence type="ECO:0000313" key="3">
    <source>
        <dbReference type="EMBL" id="KAF3325168.1"/>
    </source>
</evidence>
<dbReference type="EMBL" id="SWLB01000020">
    <property type="protein sequence ID" value="KAF3325168.1"/>
    <property type="molecule type" value="Genomic_DNA"/>
</dbReference>
<dbReference type="AlphaFoldDB" id="A0A833VJA9"/>
<keyword evidence="4" id="KW-1185">Reference proteome</keyword>
<evidence type="ECO:0000313" key="4">
    <source>
        <dbReference type="Proteomes" id="UP000623129"/>
    </source>
</evidence>
<feature type="domain" description="Myb/SANT-like" evidence="2">
    <location>
        <begin position="29"/>
        <end position="117"/>
    </location>
</feature>
<reference evidence="3" key="1">
    <citation type="submission" date="2020-01" db="EMBL/GenBank/DDBJ databases">
        <title>Genome sequence of Kobresia littledalei, the first chromosome-level genome in the family Cyperaceae.</title>
        <authorList>
            <person name="Qu G."/>
        </authorList>
    </citation>
    <scope>NUCLEOTIDE SEQUENCE</scope>
    <source>
        <strain evidence="3">C.B.Clarke</strain>
        <tissue evidence="3">Leaf</tissue>
    </source>
</reference>
<dbReference type="GO" id="GO:0003677">
    <property type="term" value="F:DNA binding"/>
    <property type="evidence" value="ECO:0007669"/>
    <property type="project" value="UniProtKB-KW"/>
</dbReference>
<evidence type="ECO:0000256" key="1">
    <source>
        <dbReference type="SAM" id="MobiDB-lite"/>
    </source>
</evidence>
<dbReference type="Proteomes" id="UP000623129">
    <property type="component" value="Unassembled WGS sequence"/>
</dbReference>
<gene>
    <name evidence="3" type="ORF">FCM35_KLT10239</name>
</gene>
<name>A0A833VJA9_9POAL</name>
<feature type="compositionally biased region" description="Basic and acidic residues" evidence="1">
    <location>
        <begin position="1"/>
        <end position="24"/>
    </location>
</feature>
<comment type="caution">
    <text evidence="3">The sequence shown here is derived from an EMBL/GenBank/DDBJ whole genome shotgun (WGS) entry which is preliminary data.</text>
</comment>
<protein>
    <submittedName>
        <fullName evidence="3">Myb/SANT-like DNA-binding domain-containing protein</fullName>
    </submittedName>
</protein>
<dbReference type="PANTHER" id="PTHR47072:SF5">
    <property type="entry name" value="MYB_SANT-LIKE DOMAIN-CONTAINING PROTEIN"/>
    <property type="match status" value="1"/>
</dbReference>
<sequence>MDSIDPKLLRKGDHNKEIDKDNDSNRAAWNEPQRVFLLSLLIEFSTREHRTDNGWTRIAWAEMSNRFAERFPGSNFSIGQIKEQERTLKKRLRSLQRVLSMSGVGWNDDLKRINFEDSDVELALMNDKEVRQWHGKSFPYYNDLLELYKGSVATDARRNGSKKKVRNKEKSELELKSPSPTIPRSGRSQCIDTDTDTDNEPFSTSIKEPVICSDPDDLPSTQPPPCTHPETSTYEKFASELRNMKKRKAIDKCAHCAERFSINAAMVAFQELEGFDIVDLYVASKMFMADAGVREAFLSCNEKNRAGWIMLMIDQYKAKQNK</sequence>
<evidence type="ECO:0000259" key="2">
    <source>
        <dbReference type="Pfam" id="PF12776"/>
    </source>
</evidence>
<dbReference type="Pfam" id="PF12776">
    <property type="entry name" value="Myb_DNA-bind_3"/>
    <property type="match status" value="1"/>
</dbReference>
<dbReference type="PANTHER" id="PTHR47072">
    <property type="match status" value="1"/>
</dbReference>
<organism evidence="3 4">
    <name type="scientific">Carex littledalei</name>
    <dbReference type="NCBI Taxonomy" id="544730"/>
    <lineage>
        <taxon>Eukaryota</taxon>
        <taxon>Viridiplantae</taxon>
        <taxon>Streptophyta</taxon>
        <taxon>Embryophyta</taxon>
        <taxon>Tracheophyta</taxon>
        <taxon>Spermatophyta</taxon>
        <taxon>Magnoliopsida</taxon>
        <taxon>Liliopsida</taxon>
        <taxon>Poales</taxon>
        <taxon>Cyperaceae</taxon>
        <taxon>Cyperoideae</taxon>
        <taxon>Cariceae</taxon>
        <taxon>Carex</taxon>
        <taxon>Carex subgen. Euthyceras</taxon>
    </lineage>
</organism>
<accession>A0A833VJA9</accession>
<dbReference type="OrthoDB" id="683390at2759"/>
<feature type="region of interest" description="Disordered" evidence="1">
    <location>
        <begin position="156"/>
        <end position="232"/>
    </location>
</feature>
<keyword evidence="3" id="KW-0238">DNA-binding</keyword>
<dbReference type="InterPro" id="IPR024752">
    <property type="entry name" value="Myb/SANT-like_dom"/>
</dbReference>
<proteinExistence type="predicted"/>